<dbReference type="InterPro" id="IPR003488">
    <property type="entry name" value="DprA"/>
</dbReference>
<dbReference type="Proteomes" id="UP000810252">
    <property type="component" value="Unassembled WGS sequence"/>
</dbReference>
<evidence type="ECO:0000256" key="1">
    <source>
        <dbReference type="ARBA" id="ARBA00006525"/>
    </source>
</evidence>
<evidence type="ECO:0000313" key="4">
    <source>
        <dbReference type="Proteomes" id="UP000810252"/>
    </source>
</evidence>
<dbReference type="InterPro" id="IPR057666">
    <property type="entry name" value="DrpA_SLOG"/>
</dbReference>
<accession>A0A9D9ELP0</accession>
<dbReference type="Pfam" id="PF02481">
    <property type="entry name" value="DNA_processg_A"/>
    <property type="match status" value="1"/>
</dbReference>
<feature type="domain" description="Smf/DprA SLOG" evidence="2">
    <location>
        <begin position="85"/>
        <end position="299"/>
    </location>
</feature>
<gene>
    <name evidence="3" type="ORF">IAC29_06255</name>
</gene>
<protein>
    <submittedName>
        <fullName evidence="3">DNA-protecting protein DprA</fullName>
    </submittedName>
</protein>
<name>A0A9D9ELP0_9BACT</name>
<proteinExistence type="inferred from homology"/>
<evidence type="ECO:0000313" key="3">
    <source>
        <dbReference type="EMBL" id="MBO8448856.1"/>
    </source>
</evidence>
<dbReference type="SUPFAM" id="SSF102405">
    <property type="entry name" value="MCP/YpsA-like"/>
    <property type="match status" value="1"/>
</dbReference>
<organism evidence="3 4">
    <name type="scientific">Candidatus Cryptobacteroides merdigallinarum</name>
    <dbReference type="NCBI Taxonomy" id="2840770"/>
    <lineage>
        <taxon>Bacteria</taxon>
        <taxon>Pseudomonadati</taxon>
        <taxon>Bacteroidota</taxon>
        <taxon>Bacteroidia</taxon>
        <taxon>Bacteroidales</taxon>
        <taxon>Candidatus Cryptobacteroides</taxon>
    </lineage>
</organism>
<dbReference type="AlphaFoldDB" id="A0A9D9ELP0"/>
<comment type="similarity">
    <text evidence="1">Belongs to the DprA/Smf family.</text>
</comment>
<reference evidence="3" key="1">
    <citation type="submission" date="2020-10" db="EMBL/GenBank/DDBJ databases">
        <authorList>
            <person name="Gilroy R."/>
        </authorList>
    </citation>
    <scope>NUCLEOTIDE SEQUENCE</scope>
    <source>
        <strain evidence="3">20514</strain>
    </source>
</reference>
<dbReference type="EMBL" id="JADIMQ010000088">
    <property type="protein sequence ID" value="MBO8448856.1"/>
    <property type="molecule type" value="Genomic_DNA"/>
</dbReference>
<dbReference type="Gene3D" id="3.40.50.450">
    <property type="match status" value="1"/>
</dbReference>
<reference evidence="3" key="2">
    <citation type="journal article" date="2021" name="PeerJ">
        <title>Extensive microbial diversity within the chicken gut microbiome revealed by metagenomics and culture.</title>
        <authorList>
            <person name="Gilroy R."/>
            <person name="Ravi A."/>
            <person name="Getino M."/>
            <person name="Pursley I."/>
            <person name="Horton D.L."/>
            <person name="Alikhan N.F."/>
            <person name="Baker D."/>
            <person name="Gharbi K."/>
            <person name="Hall N."/>
            <person name="Watson M."/>
            <person name="Adriaenssens E.M."/>
            <person name="Foster-Nyarko E."/>
            <person name="Jarju S."/>
            <person name="Secka A."/>
            <person name="Antonio M."/>
            <person name="Oren A."/>
            <person name="Chaudhuri R.R."/>
            <person name="La Ragione R."/>
            <person name="Hildebrand F."/>
            <person name="Pallen M.J."/>
        </authorList>
    </citation>
    <scope>NUCLEOTIDE SEQUENCE</scope>
    <source>
        <strain evidence="3">20514</strain>
    </source>
</reference>
<dbReference type="GO" id="GO:0009294">
    <property type="term" value="P:DNA-mediated transformation"/>
    <property type="evidence" value="ECO:0007669"/>
    <property type="project" value="InterPro"/>
</dbReference>
<evidence type="ECO:0000259" key="2">
    <source>
        <dbReference type="Pfam" id="PF02481"/>
    </source>
</evidence>
<sequence>MESINEEKICLCALNMIFGYEPRIATALVGNLGSARSVFSLGREGLREILGPHSRHTGEICDDALEKARKELEEARREGIFFTGRGEPGYPELLMECEDGPAGLYIRGAAPEGCLSGKRDFVSIVGTREISGYGREWCTRIVEALARSGSRPVIVSGLAYGTDITAHLAALGSGLDTIAVMATGADLVYPAPHRRHAKAIAEKPGSALISDYPLHTGAIPVNFVRRNRIIAGLSKATVLIESRLRGGGMITARQAFSYDRELYALPGRAGDPVSEGCNWLLRSGMATPVISEKDLVESLGYVFRQEDRHPEKAAASHYGKSLPEGKVEEIARVLLIIKRRRNISLQEITEETGLAYRTVAEITGLLENDGFIRTDLMQRCSIDRRTI</sequence>
<dbReference type="PANTHER" id="PTHR43022">
    <property type="entry name" value="PROTEIN SMF"/>
    <property type="match status" value="1"/>
</dbReference>
<comment type="caution">
    <text evidence="3">The sequence shown here is derived from an EMBL/GenBank/DDBJ whole genome shotgun (WGS) entry which is preliminary data.</text>
</comment>
<dbReference type="PANTHER" id="PTHR43022:SF1">
    <property type="entry name" value="PROTEIN SMF"/>
    <property type="match status" value="1"/>
</dbReference>